<evidence type="ECO:0000313" key="1">
    <source>
        <dbReference type="EMBL" id="MBL4929313.1"/>
    </source>
</evidence>
<name>A0A8J7MS42_9RHOB</name>
<dbReference type="EMBL" id="JAESVP010000007">
    <property type="protein sequence ID" value="MBL4929313.1"/>
    <property type="molecule type" value="Genomic_DNA"/>
</dbReference>
<sequence length="404" mass="45229">MIKALQTVDLILDSEAKNISELVEIASNATGISEDRILFRIDLESIDLTQEDITKLLGKSAIFSKAILTPSQRKRFEIAARETAQRERRRTIQRLSYDQVYAFIEKHGGAAPPIFSMDGKRTLSFDALKSAMMFPIKGKPSGTSGFEDTYFNRVLKNLEDWANPSNLPFFLSLFDLAGSLGFPITPGTAEVLNGVYLSTFGLSVGDMISKVSATKTLDSYWITGKRGFNLKENTTQISRNRSIHPAAIENALDELTDARERIEFLSFARFDCDQDSAERIAARITKSDWPSNNAAYFLNAKVHSRVRGAIFRQLLGQGEESRIVEVLRWLDGNRGAVGALSLESAFSQIRSFEIGIQFAEEAGKNFANNQLKVVIRALRNLSSSDADRRRLESLCQRLNYKMDL</sequence>
<dbReference type="AlphaFoldDB" id="A0A8J7MS42"/>
<gene>
    <name evidence="1" type="ORF">JI744_14495</name>
</gene>
<proteinExistence type="predicted"/>
<keyword evidence="2" id="KW-1185">Reference proteome</keyword>
<dbReference type="Proteomes" id="UP000619033">
    <property type="component" value="Unassembled WGS sequence"/>
</dbReference>
<organism evidence="1 2">
    <name type="scientific">Fuscibacter oryzae</name>
    <dbReference type="NCBI Taxonomy" id="2803939"/>
    <lineage>
        <taxon>Bacteria</taxon>
        <taxon>Pseudomonadati</taxon>
        <taxon>Pseudomonadota</taxon>
        <taxon>Alphaproteobacteria</taxon>
        <taxon>Rhodobacterales</taxon>
        <taxon>Paracoccaceae</taxon>
        <taxon>Fuscibacter</taxon>
    </lineage>
</organism>
<dbReference type="RefSeq" id="WP_202661849.1">
    <property type="nucleotide sequence ID" value="NZ_JAESVP010000007.1"/>
</dbReference>
<accession>A0A8J7MS42</accession>
<protein>
    <submittedName>
        <fullName evidence="1">Uncharacterized protein</fullName>
    </submittedName>
</protein>
<evidence type="ECO:0000313" key="2">
    <source>
        <dbReference type="Proteomes" id="UP000619033"/>
    </source>
</evidence>
<comment type="caution">
    <text evidence="1">The sequence shown here is derived from an EMBL/GenBank/DDBJ whole genome shotgun (WGS) entry which is preliminary data.</text>
</comment>
<reference evidence="1" key="1">
    <citation type="submission" date="2021-01" db="EMBL/GenBank/DDBJ databases">
        <title>Genome seq and assembly of Tabrizicola sp. KVB23.</title>
        <authorList>
            <person name="Chhetri G."/>
        </authorList>
    </citation>
    <scope>NUCLEOTIDE SEQUENCE</scope>
    <source>
        <strain evidence="1">KVB23</strain>
    </source>
</reference>